<dbReference type="EMBL" id="SOBW01000008">
    <property type="protein sequence ID" value="TDU40048.1"/>
    <property type="molecule type" value="Genomic_DNA"/>
</dbReference>
<proteinExistence type="predicted"/>
<reference evidence="1 2" key="1">
    <citation type="submission" date="2019-03" db="EMBL/GenBank/DDBJ databases">
        <title>Genomic Encyclopedia of Archaeal and Bacterial Type Strains, Phase II (KMG-II): from individual species to whole genera.</title>
        <authorList>
            <person name="Goeker M."/>
        </authorList>
    </citation>
    <scope>NUCLEOTIDE SEQUENCE [LARGE SCALE GENOMIC DNA]</scope>
    <source>
        <strain evidence="1 2">DSM 28135</strain>
    </source>
</reference>
<sequence length="137" mass="16119">MTNRTKDLLQIRPIISRARIYDTMSSEERFQNGILRPLLKLQNDLIVAVFKNYIVKHKNVFYDLSLPKQLDYIENAINKDMKLRNSIKGMIIGQFTIEEYADYIKNSSALNKRMMNLVKERLVSHIQLFRPEMAAVI</sequence>
<dbReference type="AlphaFoldDB" id="A0A4R7PYK4"/>
<protein>
    <recommendedName>
        <fullName evidence="3">Glyoxalase</fullName>
    </recommendedName>
</protein>
<gene>
    <name evidence="1" type="ORF">BXY82_2087</name>
</gene>
<accession>A0A4R7PYK4</accession>
<evidence type="ECO:0000313" key="2">
    <source>
        <dbReference type="Proteomes" id="UP000294689"/>
    </source>
</evidence>
<dbReference type="RefSeq" id="WP_133758091.1">
    <property type="nucleotide sequence ID" value="NZ_SOBW01000008.1"/>
</dbReference>
<comment type="caution">
    <text evidence="1">The sequence shown here is derived from an EMBL/GenBank/DDBJ whole genome shotgun (WGS) entry which is preliminary data.</text>
</comment>
<evidence type="ECO:0000313" key="1">
    <source>
        <dbReference type="EMBL" id="TDU40048.1"/>
    </source>
</evidence>
<dbReference type="Proteomes" id="UP000294689">
    <property type="component" value="Unassembled WGS sequence"/>
</dbReference>
<dbReference type="OrthoDB" id="1271679at2"/>
<name>A0A4R7PYK4_9FLAO</name>
<evidence type="ECO:0008006" key="3">
    <source>
        <dbReference type="Google" id="ProtNLM"/>
    </source>
</evidence>
<organism evidence="1 2">
    <name type="scientific">Gelidibacter sediminis</name>
    <dbReference type="NCBI Taxonomy" id="1608710"/>
    <lineage>
        <taxon>Bacteria</taxon>
        <taxon>Pseudomonadati</taxon>
        <taxon>Bacteroidota</taxon>
        <taxon>Flavobacteriia</taxon>
        <taxon>Flavobacteriales</taxon>
        <taxon>Flavobacteriaceae</taxon>
        <taxon>Gelidibacter</taxon>
    </lineage>
</organism>
<keyword evidence="2" id="KW-1185">Reference proteome</keyword>